<evidence type="ECO:0000256" key="3">
    <source>
        <dbReference type="ARBA" id="ARBA00022655"/>
    </source>
</evidence>
<keyword evidence="5" id="KW-0963">Cytoplasm</keyword>
<name>A0ABR8XRS2_9BACL</name>
<keyword evidence="4 5" id="KW-0808">Transferase</keyword>
<dbReference type="PANTHER" id="PTHR20881:SF0">
    <property type="entry name" value="3-METHYL-2-OXOBUTANOATE HYDROXYMETHYLTRANSFERASE"/>
    <property type="match status" value="1"/>
</dbReference>
<comment type="pathway">
    <text evidence="5">Cofactor biosynthesis; (R)-pantothenate biosynthesis; (R)-pantoate from 3-methyl-2-oxobutanoate: step 1/2.</text>
</comment>
<evidence type="ECO:0000313" key="6">
    <source>
        <dbReference type="EMBL" id="MBD8034653.1"/>
    </source>
</evidence>
<evidence type="ECO:0000256" key="4">
    <source>
        <dbReference type="ARBA" id="ARBA00022679"/>
    </source>
</evidence>
<dbReference type="RefSeq" id="WP_191705150.1">
    <property type="nucleotide sequence ID" value="NZ_JACSPW010000020.1"/>
</dbReference>
<dbReference type="GO" id="GO:0003864">
    <property type="term" value="F:3-methyl-2-oxobutanoate hydroxymethyltransferase activity"/>
    <property type="evidence" value="ECO:0007669"/>
    <property type="project" value="UniProtKB-EC"/>
</dbReference>
<feature type="binding site" evidence="5">
    <location>
        <position position="112"/>
    </location>
    <ligand>
        <name>3-methyl-2-oxobutanoate</name>
        <dbReference type="ChEBI" id="CHEBI:11851"/>
    </ligand>
</feature>
<keyword evidence="7" id="KW-1185">Reference proteome</keyword>
<proteinExistence type="inferred from homology"/>
<evidence type="ECO:0000256" key="5">
    <source>
        <dbReference type="HAMAP-Rule" id="MF_00156"/>
    </source>
</evidence>
<dbReference type="InterPro" id="IPR040442">
    <property type="entry name" value="Pyrv_kinase-like_dom_sf"/>
</dbReference>
<feature type="binding site" evidence="5">
    <location>
        <position position="114"/>
    </location>
    <ligand>
        <name>Mg(2+)</name>
        <dbReference type="ChEBI" id="CHEBI:18420"/>
    </ligand>
</feature>
<dbReference type="SUPFAM" id="SSF51621">
    <property type="entry name" value="Phosphoenolpyruvate/pyruvate domain"/>
    <property type="match status" value="1"/>
</dbReference>
<comment type="subcellular location">
    <subcellularLocation>
        <location evidence="5">Cytoplasm</location>
    </subcellularLocation>
</comment>
<comment type="catalytic activity">
    <reaction evidence="5">
        <text>(6R)-5,10-methylene-5,6,7,8-tetrahydrofolate + 3-methyl-2-oxobutanoate + H2O = 2-dehydropantoate + (6S)-5,6,7,8-tetrahydrofolate</text>
        <dbReference type="Rhea" id="RHEA:11824"/>
        <dbReference type="ChEBI" id="CHEBI:11561"/>
        <dbReference type="ChEBI" id="CHEBI:11851"/>
        <dbReference type="ChEBI" id="CHEBI:15377"/>
        <dbReference type="ChEBI" id="CHEBI:15636"/>
        <dbReference type="ChEBI" id="CHEBI:57453"/>
        <dbReference type="EC" id="2.1.2.11"/>
    </reaction>
</comment>
<feature type="binding site" evidence="5">
    <location>
        <begin position="43"/>
        <end position="44"/>
    </location>
    <ligand>
        <name>3-methyl-2-oxobutanoate</name>
        <dbReference type="ChEBI" id="CHEBI:11851"/>
    </ligand>
</feature>
<comment type="similarity">
    <text evidence="1 5">Belongs to the PanB family.</text>
</comment>
<keyword evidence="5" id="KW-0460">Magnesium</keyword>
<dbReference type="EC" id="2.1.2.11" evidence="5"/>
<dbReference type="HAMAP" id="MF_00156">
    <property type="entry name" value="PanB"/>
    <property type="match status" value="1"/>
</dbReference>
<accession>A0ABR8XRS2</accession>
<keyword evidence="3 5" id="KW-0566">Pantothenate biosynthesis</keyword>
<gene>
    <name evidence="5 6" type="primary">panB</name>
    <name evidence="6" type="ORF">H9632_16415</name>
</gene>
<organism evidence="6 7">
    <name type="scientific">Solibacillus merdavium</name>
    <dbReference type="NCBI Taxonomy" id="2762218"/>
    <lineage>
        <taxon>Bacteria</taxon>
        <taxon>Bacillati</taxon>
        <taxon>Bacillota</taxon>
        <taxon>Bacilli</taxon>
        <taxon>Bacillales</taxon>
        <taxon>Caryophanaceae</taxon>
        <taxon>Solibacillus</taxon>
    </lineage>
</organism>
<dbReference type="CDD" id="cd06557">
    <property type="entry name" value="KPHMT-like"/>
    <property type="match status" value="1"/>
</dbReference>
<comment type="subunit">
    <text evidence="2 5">Homodecamer; pentamer of dimers.</text>
</comment>
<evidence type="ECO:0000256" key="1">
    <source>
        <dbReference type="ARBA" id="ARBA00008676"/>
    </source>
</evidence>
<comment type="function">
    <text evidence="5">Catalyzes the reversible reaction in which hydroxymethyl group from 5,10-methylenetetrahydrofolate is transferred onto alpha-ketoisovalerate to form ketopantoate.</text>
</comment>
<dbReference type="InterPro" id="IPR015813">
    <property type="entry name" value="Pyrv/PenolPyrv_kinase-like_dom"/>
</dbReference>
<dbReference type="Gene3D" id="3.20.20.60">
    <property type="entry name" value="Phosphoenolpyruvate-binding domains"/>
    <property type="match status" value="1"/>
</dbReference>
<dbReference type="Proteomes" id="UP000600565">
    <property type="component" value="Unassembled WGS sequence"/>
</dbReference>
<dbReference type="PANTHER" id="PTHR20881">
    <property type="entry name" value="3-METHYL-2-OXOBUTANOATE HYDROXYMETHYLTRANSFERASE"/>
    <property type="match status" value="1"/>
</dbReference>
<dbReference type="PIRSF" id="PIRSF000388">
    <property type="entry name" value="Pantoate_hydroxy_MeTrfase"/>
    <property type="match status" value="1"/>
</dbReference>
<reference evidence="6 7" key="1">
    <citation type="submission" date="2020-08" db="EMBL/GenBank/DDBJ databases">
        <title>A Genomic Blueprint of the Chicken Gut Microbiome.</title>
        <authorList>
            <person name="Gilroy R."/>
            <person name="Ravi A."/>
            <person name="Getino M."/>
            <person name="Pursley I."/>
            <person name="Horton D.L."/>
            <person name="Alikhan N.-F."/>
            <person name="Baker D."/>
            <person name="Gharbi K."/>
            <person name="Hall N."/>
            <person name="Watson M."/>
            <person name="Adriaenssens E.M."/>
            <person name="Foster-Nyarko E."/>
            <person name="Jarju S."/>
            <person name="Secka A."/>
            <person name="Antonio M."/>
            <person name="Oren A."/>
            <person name="Chaudhuri R."/>
            <person name="La Ragione R.M."/>
            <person name="Hildebrand F."/>
            <person name="Pallen M.J."/>
        </authorList>
    </citation>
    <scope>NUCLEOTIDE SEQUENCE [LARGE SCALE GENOMIC DNA]</scope>
    <source>
        <strain evidence="6 7">Sa1YVA6</strain>
    </source>
</reference>
<feature type="binding site" evidence="5">
    <location>
        <position position="43"/>
    </location>
    <ligand>
        <name>Mg(2+)</name>
        <dbReference type="ChEBI" id="CHEBI:18420"/>
    </ligand>
</feature>
<dbReference type="InterPro" id="IPR003700">
    <property type="entry name" value="Pantoate_hydroxy_MeTrfase"/>
</dbReference>
<evidence type="ECO:0000256" key="2">
    <source>
        <dbReference type="ARBA" id="ARBA00011424"/>
    </source>
</evidence>
<feature type="active site" description="Proton acceptor" evidence="5">
    <location>
        <position position="181"/>
    </location>
</feature>
<dbReference type="Pfam" id="PF02548">
    <property type="entry name" value="Pantoate_transf"/>
    <property type="match status" value="1"/>
</dbReference>
<evidence type="ECO:0000313" key="7">
    <source>
        <dbReference type="Proteomes" id="UP000600565"/>
    </source>
</evidence>
<dbReference type="NCBIfam" id="TIGR00222">
    <property type="entry name" value="panB"/>
    <property type="match status" value="1"/>
</dbReference>
<dbReference type="NCBIfam" id="NF001452">
    <property type="entry name" value="PRK00311.1"/>
    <property type="match status" value="1"/>
</dbReference>
<dbReference type="EMBL" id="JACSPW010000020">
    <property type="protein sequence ID" value="MBD8034653.1"/>
    <property type="molecule type" value="Genomic_DNA"/>
</dbReference>
<comment type="caution">
    <text evidence="6">The sequence shown here is derived from an EMBL/GenBank/DDBJ whole genome shotgun (WGS) entry which is preliminary data.</text>
</comment>
<comment type="cofactor">
    <cofactor evidence="5">
        <name>Mg(2+)</name>
        <dbReference type="ChEBI" id="CHEBI:18420"/>
    </cofactor>
    <text evidence="5">Binds 1 Mg(2+) ion per subunit.</text>
</comment>
<sequence length="278" mass="29908">MKTTAQFLKMKEQGEKIVMITAYDYPGAKFSEAAEVDMILVGDSLGMVVLGYESTMRVTVDDMIHHSKAVRRGAPDTFIVVDMPFGSYHGDVNETLKTAVQMMQLTNANALKVEGADNVIPVIKKLTDAGIPVVAHLGLLPQSAGVLGGYKVQGKTSQQAEKLIEDALLVEQAGACAVVLECIPHQLTEIVSEKLTIPTIGIGAGAKADGQVLVFHDLLQYGNHHIPKFVEGFAQVGDEIERGIIGYTQAVKAGIFPTLQHSFTMKEGELIELYGGVK</sequence>
<protein>
    <recommendedName>
        <fullName evidence="5">3-methyl-2-oxobutanoate hydroxymethyltransferase</fullName>
        <ecNumber evidence="5">2.1.2.11</ecNumber>
    </recommendedName>
    <alternativeName>
        <fullName evidence="5">Ketopantoate hydroxymethyltransferase</fullName>
        <shortName evidence="5">KPHMT</shortName>
    </alternativeName>
</protein>
<keyword evidence="5" id="KW-0479">Metal-binding</keyword>
<feature type="binding site" evidence="5">
    <location>
        <position position="82"/>
    </location>
    <ligand>
        <name>Mg(2+)</name>
        <dbReference type="ChEBI" id="CHEBI:18420"/>
    </ligand>
</feature>
<feature type="binding site" evidence="5">
    <location>
        <position position="82"/>
    </location>
    <ligand>
        <name>3-methyl-2-oxobutanoate</name>
        <dbReference type="ChEBI" id="CHEBI:11851"/>
    </ligand>
</feature>